<dbReference type="OrthoDB" id="8457242at2"/>
<evidence type="ECO:0000313" key="1">
    <source>
        <dbReference type="EMBL" id="EID72350.1"/>
    </source>
</evidence>
<name>I0W7I4_9FLAO</name>
<comment type="caution">
    <text evidence="1">The sequence shown here is derived from an EMBL/GenBank/DDBJ whole genome shotgun (WGS) entry which is preliminary data.</text>
</comment>
<dbReference type="Proteomes" id="UP000005938">
    <property type="component" value="Unassembled WGS sequence"/>
</dbReference>
<proteinExistence type="predicted"/>
<keyword evidence="1" id="KW-0176">Collagen</keyword>
<accession>I0W7I4</accession>
<reference evidence="1 2" key="1">
    <citation type="journal article" date="2012" name="J. Bacteriol.">
        <title>Genome Sequence of the Halotolerant Bacterium Imtechella halotolerans K1T.</title>
        <authorList>
            <person name="Kumar S."/>
            <person name="Vikram S."/>
            <person name="Subramanian S."/>
            <person name="Raghava G.P."/>
            <person name="Pinnaka A.K."/>
        </authorList>
    </citation>
    <scope>NUCLEOTIDE SEQUENCE [LARGE SCALE GENOMIC DNA]</scope>
    <source>
        <strain evidence="1 2">K1</strain>
    </source>
</reference>
<gene>
    <name evidence="1" type="ORF">W5A_12621</name>
</gene>
<dbReference type="EMBL" id="AJJU01000037">
    <property type="protein sequence ID" value="EID72350.1"/>
    <property type="molecule type" value="Genomic_DNA"/>
</dbReference>
<dbReference type="Gene3D" id="1.20.5.320">
    <property type="entry name" value="6-Phosphogluconate Dehydrogenase, domain 3"/>
    <property type="match status" value="1"/>
</dbReference>
<sequence>MKNVESILLAIFIVICVSCSKDGEMGPEGPKGPKGDVGAQGIPGTDGNLLLYGNESPSDVVGNFGDYYIDSQNYLLYGPKTSSGWGVPIILKGTDGEDGTNGNTLLSGMEEPTLDVGIIGDFYFHLGSVSIYGPKTESGWGNPINLKGDKGEPGTANVITTKWFTGNEVSRSWSTEGRFGTASIQLNSFQVQTLTQLTGATSIYDFVDKGGTLLVYFRGLNESINVNIISAVPGKFHGNNATYDIKMWRVYETRENRVTSSISQTSGVESLSPMIDMRLMLIPAGNTIATSQGIPLINSTINWNEMSYEELERLLDLHD</sequence>
<dbReference type="STRING" id="946077.W5A_12621"/>
<dbReference type="AlphaFoldDB" id="I0W7I4"/>
<dbReference type="RefSeq" id="WP_008241232.1">
    <property type="nucleotide sequence ID" value="NZ_AJJU01000037.1"/>
</dbReference>
<dbReference type="eggNOG" id="COG5164">
    <property type="taxonomic scope" value="Bacteria"/>
</dbReference>
<evidence type="ECO:0000313" key="2">
    <source>
        <dbReference type="Proteomes" id="UP000005938"/>
    </source>
</evidence>
<protein>
    <submittedName>
        <fullName evidence="1">Collagen triple helix repeat-containing protein</fullName>
    </submittedName>
</protein>
<organism evidence="1 2">
    <name type="scientific">Imtechella halotolerans K1</name>
    <dbReference type="NCBI Taxonomy" id="946077"/>
    <lineage>
        <taxon>Bacteria</taxon>
        <taxon>Pseudomonadati</taxon>
        <taxon>Bacteroidota</taxon>
        <taxon>Flavobacteriia</taxon>
        <taxon>Flavobacteriales</taxon>
        <taxon>Flavobacteriaceae</taxon>
        <taxon>Imtechella</taxon>
    </lineage>
</organism>
<keyword evidence="2" id="KW-1185">Reference proteome</keyword>